<gene>
    <name evidence="2" type="ORF">LEP1GSC202_0346</name>
</gene>
<name>A0A5E8H8E1_9LEPT</name>
<dbReference type="AlphaFoldDB" id="A0A5E8H8E1"/>
<proteinExistence type="predicted"/>
<comment type="caution">
    <text evidence="2">The sequence shown here is derived from an EMBL/GenBank/DDBJ whole genome shotgun (WGS) entry which is preliminary data.</text>
</comment>
<sequence>MHSQVSFQSLTSRYRDSGSPTSESLLRYATFSKKKDQIPKYKKRTLNKFKNLKISLLILLFFKVCSFAQDYQTLNSPENKNVNNRQNLIIELNNFDDFPLTINVHIMNTKNLDGKNNVCGDLISKYQIKYDKKPIILNLNNEKYCVDFFFHYSTFRPFQKNYKAALSLHFNTNSSCLEQPRLAAQ</sequence>
<evidence type="ECO:0000313" key="3">
    <source>
        <dbReference type="Proteomes" id="UP000013996"/>
    </source>
</evidence>
<reference evidence="2 3" key="1">
    <citation type="submission" date="2013-04" db="EMBL/GenBank/DDBJ databases">
        <authorList>
            <person name="Harkins D.M."/>
            <person name="Durkin A.S."/>
            <person name="Brinkac L.M."/>
            <person name="Haft D.H."/>
            <person name="Selengut J.D."/>
            <person name="Sanka R."/>
            <person name="DePew J."/>
            <person name="Purushe J."/>
            <person name="Hartskeerl R.A."/>
            <person name="Ahmed A."/>
            <person name="van der Linden H."/>
            <person name="Goris M.G.A."/>
            <person name="Vinetz J.M."/>
            <person name="Sutton G.G."/>
            <person name="Nierman W.C."/>
            <person name="Fouts D.E."/>
        </authorList>
    </citation>
    <scope>NUCLEOTIDE SEQUENCE [LARGE SCALE GENOMIC DNA]</scope>
    <source>
        <strain evidence="2 3">Sao Paulo</strain>
    </source>
</reference>
<organism evidence="2 3">
    <name type="scientific">Leptospira yanagawae serovar Saopaulo str. Sao Paulo = ATCC 700523</name>
    <dbReference type="NCBI Taxonomy" id="1249483"/>
    <lineage>
        <taxon>Bacteria</taxon>
        <taxon>Pseudomonadati</taxon>
        <taxon>Spirochaetota</taxon>
        <taxon>Spirochaetia</taxon>
        <taxon>Leptospirales</taxon>
        <taxon>Leptospiraceae</taxon>
        <taxon>Leptospira</taxon>
    </lineage>
</organism>
<dbReference type="Proteomes" id="UP000013996">
    <property type="component" value="Unassembled WGS sequence"/>
</dbReference>
<evidence type="ECO:0000313" key="2">
    <source>
        <dbReference type="EMBL" id="EOQ87384.1"/>
    </source>
</evidence>
<accession>A0A5E8H8E1</accession>
<dbReference type="EMBL" id="AOGX02000038">
    <property type="protein sequence ID" value="EOQ87384.1"/>
    <property type="molecule type" value="Genomic_DNA"/>
</dbReference>
<evidence type="ECO:0000256" key="1">
    <source>
        <dbReference type="SAM" id="MobiDB-lite"/>
    </source>
</evidence>
<feature type="region of interest" description="Disordered" evidence="1">
    <location>
        <begin position="1"/>
        <end position="21"/>
    </location>
</feature>
<protein>
    <submittedName>
        <fullName evidence="2">Uncharacterized protein</fullName>
    </submittedName>
</protein>